<proteinExistence type="predicted"/>
<organism evidence="2 3">
    <name type="scientific">Panicum virgatum</name>
    <name type="common">Blackwell switchgrass</name>
    <dbReference type="NCBI Taxonomy" id="38727"/>
    <lineage>
        <taxon>Eukaryota</taxon>
        <taxon>Viridiplantae</taxon>
        <taxon>Streptophyta</taxon>
        <taxon>Embryophyta</taxon>
        <taxon>Tracheophyta</taxon>
        <taxon>Spermatophyta</taxon>
        <taxon>Magnoliopsida</taxon>
        <taxon>Liliopsida</taxon>
        <taxon>Poales</taxon>
        <taxon>Poaceae</taxon>
        <taxon>PACMAD clade</taxon>
        <taxon>Panicoideae</taxon>
        <taxon>Panicodae</taxon>
        <taxon>Paniceae</taxon>
        <taxon>Panicinae</taxon>
        <taxon>Panicum</taxon>
        <taxon>Panicum sect. Hiantes</taxon>
    </lineage>
</organism>
<keyword evidence="3" id="KW-1185">Reference proteome</keyword>
<accession>A0A8T0QSY9</accession>
<protein>
    <submittedName>
        <fullName evidence="2">Uncharacterized protein</fullName>
    </submittedName>
</protein>
<feature type="region of interest" description="Disordered" evidence="1">
    <location>
        <begin position="136"/>
        <end position="187"/>
    </location>
</feature>
<dbReference type="Proteomes" id="UP000823388">
    <property type="component" value="Chromosome 6N"/>
</dbReference>
<evidence type="ECO:0000256" key="1">
    <source>
        <dbReference type="SAM" id="MobiDB-lite"/>
    </source>
</evidence>
<comment type="caution">
    <text evidence="2">The sequence shown here is derived from an EMBL/GenBank/DDBJ whole genome shotgun (WGS) entry which is preliminary data.</text>
</comment>
<evidence type="ECO:0000313" key="2">
    <source>
        <dbReference type="EMBL" id="KAG2576247.1"/>
    </source>
</evidence>
<dbReference type="EMBL" id="CM029048">
    <property type="protein sequence ID" value="KAG2576247.1"/>
    <property type="molecule type" value="Genomic_DNA"/>
</dbReference>
<name>A0A8T0QSY9_PANVG</name>
<gene>
    <name evidence="2" type="ORF">PVAP13_6NG015175</name>
</gene>
<reference evidence="2" key="1">
    <citation type="submission" date="2020-05" db="EMBL/GenBank/DDBJ databases">
        <title>WGS assembly of Panicum virgatum.</title>
        <authorList>
            <person name="Lovell J.T."/>
            <person name="Jenkins J."/>
            <person name="Shu S."/>
            <person name="Juenger T.E."/>
            <person name="Schmutz J."/>
        </authorList>
    </citation>
    <scope>NUCLEOTIDE SEQUENCE</scope>
    <source>
        <strain evidence="2">AP13</strain>
    </source>
</reference>
<dbReference type="AlphaFoldDB" id="A0A8T0QSY9"/>
<evidence type="ECO:0000313" key="3">
    <source>
        <dbReference type="Proteomes" id="UP000823388"/>
    </source>
</evidence>
<sequence length="187" mass="20117">MAEAVTIEGSAARERTEGGDRWMQCAPAESRPCFYRRRWGGGLGRGARFHAGYGGWDAHAQDGEGGGWVLAVARGEGLVRIGRRRHGARSLTVTGNHDLGRVRPYRGSRPRQGRCGLVGGAAMAWGGRCRAAGWSCPKPLSPPPTPTRTAPAMDRGHGSQPWTEVEDDSEGGNLVYSPSILFPEPRK</sequence>